<protein>
    <submittedName>
        <fullName evidence="2">Uncharacterized protein</fullName>
    </submittedName>
</protein>
<dbReference type="EMBL" id="JBHULI010000003">
    <property type="protein sequence ID" value="MFD2531463.1"/>
    <property type="molecule type" value="Genomic_DNA"/>
</dbReference>
<evidence type="ECO:0000313" key="2">
    <source>
        <dbReference type="EMBL" id="MFD2531463.1"/>
    </source>
</evidence>
<organism evidence="2 3">
    <name type="scientific">Gracilimonas halophila</name>
    <dbReference type="NCBI Taxonomy" id="1834464"/>
    <lineage>
        <taxon>Bacteria</taxon>
        <taxon>Pseudomonadati</taxon>
        <taxon>Balneolota</taxon>
        <taxon>Balneolia</taxon>
        <taxon>Balneolales</taxon>
        <taxon>Balneolaceae</taxon>
        <taxon>Gracilimonas</taxon>
    </lineage>
</organism>
<evidence type="ECO:0000313" key="3">
    <source>
        <dbReference type="Proteomes" id="UP001597460"/>
    </source>
</evidence>
<feature type="coiled-coil region" evidence="1">
    <location>
        <begin position="38"/>
        <end position="72"/>
    </location>
</feature>
<proteinExistence type="predicted"/>
<name>A0ABW5JJ43_9BACT</name>
<comment type="caution">
    <text evidence="2">The sequence shown here is derived from an EMBL/GenBank/DDBJ whole genome shotgun (WGS) entry which is preliminary data.</text>
</comment>
<accession>A0ABW5JJ43</accession>
<reference evidence="3" key="1">
    <citation type="journal article" date="2019" name="Int. J. Syst. Evol. Microbiol.">
        <title>The Global Catalogue of Microorganisms (GCM) 10K type strain sequencing project: providing services to taxonomists for standard genome sequencing and annotation.</title>
        <authorList>
            <consortium name="The Broad Institute Genomics Platform"/>
            <consortium name="The Broad Institute Genome Sequencing Center for Infectious Disease"/>
            <person name="Wu L."/>
            <person name="Ma J."/>
        </authorList>
    </citation>
    <scope>NUCLEOTIDE SEQUENCE [LARGE SCALE GENOMIC DNA]</scope>
    <source>
        <strain evidence="3">KCTC 52042</strain>
    </source>
</reference>
<dbReference type="Proteomes" id="UP001597460">
    <property type="component" value="Unassembled WGS sequence"/>
</dbReference>
<keyword evidence="3" id="KW-1185">Reference proteome</keyword>
<gene>
    <name evidence="2" type="ORF">ACFSVN_03280</name>
</gene>
<keyword evidence="1" id="KW-0175">Coiled coil</keyword>
<evidence type="ECO:0000256" key="1">
    <source>
        <dbReference type="SAM" id="Coils"/>
    </source>
</evidence>
<sequence>MPNDWLDKLMYYTFRSGTQKAFDEMQREMHEDIYHADIDRYKDVYDHLKKKKNISEKEREKALREIEAMIENAIKTKYTFSPFEHREAIEETWGFKEKRKAEAKRKKEKKVEVTFKDEFISNIYKMLEELSDIDDQNHTNEERIALEKTRETASLVVSILRDVYNGDKKHCKKVS</sequence>
<dbReference type="RefSeq" id="WP_390298561.1">
    <property type="nucleotide sequence ID" value="NZ_JBHULI010000003.1"/>
</dbReference>